<gene>
    <name evidence="1" type="ORF">AMETH_2053</name>
</gene>
<dbReference type="InterPro" id="IPR029033">
    <property type="entry name" value="His_PPase_superfam"/>
</dbReference>
<dbReference type="AlphaFoldDB" id="A0A076MTW5"/>
<dbReference type="SUPFAM" id="SSF53254">
    <property type="entry name" value="Phosphoglycerate mutase-like"/>
    <property type="match status" value="1"/>
</dbReference>
<evidence type="ECO:0000313" key="1">
    <source>
        <dbReference type="EMBL" id="AIJ22145.1"/>
    </source>
</evidence>
<dbReference type="Pfam" id="PF00300">
    <property type="entry name" value="His_Phos_1"/>
    <property type="match status" value="1"/>
</dbReference>
<organism evidence="1 2">
    <name type="scientific">Amycolatopsis methanolica 239</name>
    <dbReference type="NCBI Taxonomy" id="1068978"/>
    <lineage>
        <taxon>Bacteria</taxon>
        <taxon>Bacillati</taxon>
        <taxon>Actinomycetota</taxon>
        <taxon>Actinomycetes</taxon>
        <taxon>Pseudonocardiales</taxon>
        <taxon>Pseudonocardiaceae</taxon>
        <taxon>Amycolatopsis</taxon>
        <taxon>Amycolatopsis methanolica group</taxon>
    </lineage>
</organism>
<keyword evidence="2" id="KW-1185">Reference proteome</keyword>
<dbReference type="KEGG" id="amq:AMETH_2053"/>
<evidence type="ECO:0008006" key="3">
    <source>
        <dbReference type="Google" id="ProtNLM"/>
    </source>
</evidence>
<dbReference type="Gene3D" id="3.40.50.1240">
    <property type="entry name" value="Phosphoglycerate mutase-like"/>
    <property type="match status" value="1"/>
</dbReference>
<name>A0A076MTW5_AMYME</name>
<dbReference type="Proteomes" id="UP000062973">
    <property type="component" value="Chromosome"/>
</dbReference>
<dbReference type="STRING" id="1068978.AMETH_2053"/>
<accession>A0A076MTW5</accession>
<dbReference type="HOGENOM" id="CLU_2646530_0_0_11"/>
<evidence type="ECO:0000313" key="2">
    <source>
        <dbReference type="Proteomes" id="UP000062973"/>
    </source>
</evidence>
<protein>
    <recommendedName>
        <fullName evidence="3">Phosphoglycerate mutase</fullName>
    </recommendedName>
</protein>
<dbReference type="InterPro" id="IPR013078">
    <property type="entry name" value="His_Pase_superF_clade-1"/>
</dbReference>
<dbReference type="PATRIC" id="fig|1068978.7.peg.2180"/>
<proteinExistence type="predicted"/>
<dbReference type="EMBL" id="CP009110">
    <property type="protein sequence ID" value="AIJ22145.1"/>
    <property type="molecule type" value="Genomic_DNA"/>
</dbReference>
<sequence>MIDSLWAHPRRLPPGGGESVADLHLRVRRTLGRLAARHAGEELVVVTHGGPIRVATTGVDRCRGPRCRGWRSGMRR</sequence>
<reference evidence="1 2" key="1">
    <citation type="submission" date="2014-07" db="EMBL/GenBank/DDBJ databases">
        <title>Whole Genome Sequence of the Amycolatopsis methanolica 239.</title>
        <authorList>
            <person name="Tang B."/>
        </authorList>
    </citation>
    <scope>NUCLEOTIDE SEQUENCE [LARGE SCALE GENOMIC DNA]</scope>
    <source>
        <strain evidence="1 2">239</strain>
    </source>
</reference>